<dbReference type="EMBL" id="CAADGH010000002">
    <property type="protein sequence ID" value="VFK74251.1"/>
    <property type="molecule type" value="Genomic_DNA"/>
</dbReference>
<sequence>MLTAHLDNYLLSLAISAPFVYGIVAISLGILASMEIGAYPTAGFQPVVMAFAISLLGGSVFGTRYFFCFPLSLMDESGFQLLFTNTESCIKGLKQSLASSMN</sequence>
<feature type="transmembrane region" description="Helical" evidence="1">
    <location>
        <begin position="9"/>
        <end position="32"/>
    </location>
</feature>
<proteinExistence type="predicted"/>
<keyword evidence="1" id="KW-1133">Transmembrane helix</keyword>
<organism evidence="3">
    <name type="scientific">Candidatus Kentrum sp. MB</name>
    <dbReference type="NCBI Taxonomy" id="2138164"/>
    <lineage>
        <taxon>Bacteria</taxon>
        <taxon>Pseudomonadati</taxon>
        <taxon>Pseudomonadota</taxon>
        <taxon>Gammaproteobacteria</taxon>
        <taxon>Candidatus Kentrum</taxon>
    </lineage>
</organism>
<feature type="transmembrane region" description="Helical" evidence="1">
    <location>
        <begin position="44"/>
        <end position="67"/>
    </location>
</feature>
<dbReference type="EMBL" id="CAADFQ010000006">
    <property type="protein sequence ID" value="VFK28434.1"/>
    <property type="molecule type" value="Genomic_DNA"/>
</dbReference>
<name>A0A450XGR7_9GAMM</name>
<evidence type="ECO:0000313" key="4">
    <source>
        <dbReference type="EMBL" id="VFK74251.1"/>
    </source>
</evidence>
<dbReference type="EMBL" id="CAADFO010000004">
    <property type="protein sequence ID" value="VFK23306.1"/>
    <property type="molecule type" value="Genomic_DNA"/>
</dbReference>
<keyword evidence="1" id="KW-0472">Membrane</keyword>
<protein>
    <submittedName>
        <fullName evidence="3">Uncharacterized protein</fullName>
    </submittedName>
</protein>
<evidence type="ECO:0000256" key="1">
    <source>
        <dbReference type="SAM" id="Phobius"/>
    </source>
</evidence>
<evidence type="ECO:0000313" key="3">
    <source>
        <dbReference type="EMBL" id="VFK28434.1"/>
    </source>
</evidence>
<evidence type="ECO:0000313" key="2">
    <source>
        <dbReference type="EMBL" id="VFK23306.1"/>
    </source>
</evidence>
<keyword evidence="1" id="KW-0812">Transmembrane</keyword>
<accession>A0A450XGR7</accession>
<dbReference type="AlphaFoldDB" id="A0A450XGR7"/>
<gene>
    <name evidence="2" type="ORF">BECKMB1821G_GA0114241_100456</name>
    <name evidence="4" type="ORF">BECKMB1821H_GA0114242_100272</name>
    <name evidence="3" type="ORF">BECKMB1821I_GA0114274_100654</name>
</gene>
<reference evidence="3" key="1">
    <citation type="submission" date="2019-02" db="EMBL/GenBank/DDBJ databases">
        <authorList>
            <person name="Gruber-Vodicka R. H."/>
            <person name="Seah K. B. B."/>
        </authorList>
    </citation>
    <scope>NUCLEOTIDE SEQUENCE</scope>
    <source>
        <strain evidence="2">BECK_BZ197</strain>
        <strain evidence="4">BECK_BZ198</strain>
        <strain evidence="3">BECK_BZ199</strain>
    </source>
</reference>